<evidence type="ECO:0000256" key="6">
    <source>
        <dbReference type="SAM" id="MobiDB-lite"/>
    </source>
</evidence>
<protein>
    <submittedName>
        <fullName evidence="8">Uncharacterized protein</fullName>
    </submittedName>
</protein>
<evidence type="ECO:0000256" key="2">
    <source>
        <dbReference type="ARBA" id="ARBA00022448"/>
    </source>
</evidence>
<feature type="transmembrane region" description="Helical" evidence="7">
    <location>
        <begin position="113"/>
        <end position="132"/>
    </location>
</feature>
<keyword evidence="3 7" id="KW-0812">Transmembrane</keyword>
<evidence type="ECO:0000256" key="4">
    <source>
        <dbReference type="ARBA" id="ARBA00022989"/>
    </source>
</evidence>
<dbReference type="PANTHER" id="PTHR43791:SF32">
    <property type="entry name" value="MAJOR FACILITATOR SUPERFAMILY (MFS) PROFILE DOMAIN-CONTAINING PROTEIN"/>
    <property type="match status" value="1"/>
</dbReference>
<dbReference type="InterPro" id="IPR011701">
    <property type="entry name" value="MFS"/>
</dbReference>
<keyword evidence="5 7" id="KW-0472">Membrane</keyword>
<feature type="transmembrane region" description="Helical" evidence="7">
    <location>
        <begin position="252"/>
        <end position="276"/>
    </location>
</feature>
<keyword evidence="9" id="KW-1185">Reference proteome</keyword>
<feature type="region of interest" description="Disordered" evidence="6">
    <location>
        <begin position="1"/>
        <end position="26"/>
    </location>
</feature>
<reference evidence="8" key="1">
    <citation type="submission" date="2023-02" db="EMBL/GenBank/DDBJ databases">
        <authorList>
            <person name="Palmer J.M."/>
        </authorList>
    </citation>
    <scope>NUCLEOTIDE SEQUENCE</scope>
    <source>
        <strain evidence="8">FW57</strain>
    </source>
</reference>
<proteinExistence type="predicted"/>
<feature type="transmembrane region" description="Helical" evidence="7">
    <location>
        <begin position="378"/>
        <end position="401"/>
    </location>
</feature>
<dbReference type="SUPFAM" id="SSF103473">
    <property type="entry name" value="MFS general substrate transporter"/>
    <property type="match status" value="1"/>
</dbReference>
<dbReference type="Proteomes" id="UP001197093">
    <property type="component" value="Unassembled WGS sequence"/>
</dbReference>
<feature type="transmembrane region" description="Helical" evidence="7">
    <location>
        <begin position="283"/>
        <end position="301"/>
    </location>
</feature>
<keyword evidence="4 7" id="KW-1133">Transmembrane helix</keyword>
<comment type="subcellular location">
    <subcellularLocation>
        <location evidence="1">Membrane</location>
        <topology evidence="1">Multi-pass membrane protein</topology>
    </subcellularLocation>
</comment>
<dbReference type="Gene3D" id="1.20.1250.20">
    <property type="entry name" value="MFS general substrate transporter like domains"/>
    <property type="match status" value="2"/>
</dbReference>
<dbReference type="GO" id="GO:0022857">
    <property type="term" value="F:transmembrane transporter activity"/>
    <property type="evidence" value="ECO:0007669"/>
    <property type="project" value="InterPro"/>
</dbReference>
<dbReference type="EMBL" id="JAHCVI010000004">
    <property type="protein sequence ID" value="KAG7286293.1"/>
    <property type="molecule type" value="Genomic_DNA"/>
</dbReference>
<comment type="caution">
    <text evidence="8">The sequence shown here is derived from an EMBL/GenBank/DDBJ whole genome shotgun (WGS) entry which is preliminary data.</text>
</comment>
<keyword evidence="2" id="KW-0813">Transport</keyword>
<dbReference type="PANTHER" id="PTHR43791">
    <property type="entry name" value="PERMEASE-RELATED"/>
    <property type="match status" value="1"/>
</dbReference>
<dbReference type="InterPro" id="IPR036259">
    <property type="entry name" value="MFS_trans_sf"/>
</dbReference>
<dbReference type="AlphaFoldDB" id="A0AAD4HZ27"/>
<name>A0AAD4HZ27_9PEZI</name>
<feature type="transmembrane region" description="Helical" evidence="7">
    <location>
        <begin position="313"/>
        <end position="334"/>
    </location>
</feature>
<feature type="compositionally biased region" description="Basic and acidic residues" evidence="6">
    <location>
        <begin position="12"/>
        <end position="21"/>
    </location>
</feature>
<dbReference type="GO" id="GO:0016020">
    <property type="term" value="C:membrane"/>
    <property type="evidence" value="ECO:0007669"/>
    <property type="project" value="UniProtKB-SubCell"/>
</dbReference>
<gene>
    <name evidence="8" type="ORF">NEMBOFW57_008601</name>
</gene>
<feature type="compositionally biased region" description="Low complexity" evidence="6">
    <location>
        <begin position="1"/>
        <end position="11"/>
    </location>
</feature>
<evidence type="ECO:0000313" key="9">
    <source>
        <dbReference type="Proteomes" id="UP001197093"/>
    </source>
</evidence>
<feature type="transmembrane region" description="Helical" evidence="7">
    <location>
        <begin position="346"/>
        <end position="366"/>
    </location>
</feature>
<feature type="transmembrane region" description="Helical" evidence="7">
    <location>
        <begin position="43"/>
        <end position="60"/>
    </location>
</feature>
<evidence type="ECO:0000256" key="1">
    <source>
        <dbReference type="ARBA" id="ARBA00004141"/>
    </source>
</evidence>
<evidence type="ECO:0000256" key="3">
    <source>
        <dbReference type="ARBA" id="ARBA00022692"/>
    </source>
</evidence>
<organism evidence="8 9">
    <name type="scientific">Staphylotrichum longicolle</name>
    <dbReference type="NCBI Taxonomy" id="669026"/>
    <lineage>
        <taxon>Eukaryota</taxon>
        <taxon>Fungi</taxon>
        <taxon>Dikarya</taxon>
        <taxon>Ascomycota</taxon>
        <taxon>Pezizomycotina</taxon>
        <taxon>Sordariomycetes</taxon>
        <taxon>Sordariomycetidae</taxon>
        <taxon>Sordariales</taxon>
        <taxon>Chaetomiaceae</taxon>
        <taxon>Staphylotrichum</taxon>
    </lineage>
</organism>
<feature type="transmembrane region" description="Helical" evidence="7">
    <location>
        <begin position="173"/>
        <end position="195"/>
    </location>
</feature>
<dbReference type="Pfam" id="PF07690">
    <property type="entry name" value="MFS_1"/>
    <property type="match status" value="1"/>
</dbReference>
<sequence length="425" mass="47182">MAPSVEVSSPSVKEKPEDDRSGSLSSLEQGWNIHDEARARRKIDFSVLPLLFLGLLVFQLDRMNIASALTGGFAKDINVDLNTINLGNQLMFMGIVLLEIPSNMALQWIGPRTWIAGQVLVFGTVAALQVFVRNRAGFLAARVMLGFCESGYIPGAIYTLSTWYTKSELAKRVAILFFGMFGANAISPVLATGILKMDHLRGLRGWQWLFLCIIRFDDADRDVLQKRLEQSSNESAEERGIPLRLVLRMGPIAANALAAVGAFLSLLVVFVFAYLSDRTNRRGATVIAAQLCFLVALVVAREVHPHVGQWSRWGLWTTVNAFAVGYHPVHNTWVQLNCRDPRERSIAIAMWVMSAISGLMVGTQYYRAGDGPFYRHGLLIQICMVVVGIVFAALQIVIYVVHNRRVAQGKHKADRDGRPAQIYVP</sequence>
<feature type="transmembrane region" description="Helical" evidence="7">
    <location>
        <begin position="86"/>
        <end position="106"/>
    </location>
</feature>
<evidence type="ECO:0000313" key="8">
    <source>
        <dbReference type="EMBL" id="KAG7286293.1"/>
    </source>
</evidence>
<evidence type="ECO:0000256" key="5">
    <source>
        <dbReference type="ARBA" id="ARBA00023136"/>
    </source>
</evidence>
<evidence type="ECO:0000256" key="7">
    <source>
        <dbReference type="SAM" id="Phobius"/>
    </source>
</evidence>
<accession>A0AAD4HZ27</accession>